<dbReference type="GO" id="GO:0016791">
    <property type="term" value="F:phosphatase activity"/>
    <property type="evidence" value="ECO:0007669"/>
    <property type="project" value="TreeGrafter"/>
</dbReference>
<comment type="caution">
    <text evidence="2">The sequence shown here is derived from an EMBL/GenBank/DDBJ whole genome shotgun (WGS) entry which is preliminary data.</text>
</comment>
<protein>
    <submittedName>
        <fullName evidence="2">Putative phosphoglycerate mutase</fullName>
    </submittedName>
</protein>
<dbReference type="InterPro" id="IPR013078">
    <property type="entry name" value="His_Pase_superF_clade-1"/>
</dbReference>
<dbReference type="PANTHER" id="PTHR48100">
    <property type="entry name" value="BROAD-SPECIFICITY PHOSPHATASE YOR283W-RELATED"/>
    <property type="match status" value="1"/>
</dbReference>
<organism evidence="2 3">
    <name type="scientific">Luteimicrobium subarcticum</name>
    <dbReference type="NCBI Taxonomy" id="620910"/>
    <lineage>
        <taxon>Bacteria</taxon>
        <taxon>Bacillati</taxon>
        <taxon>Actinomycetota</taxon>
        <taxon>Actinomycetes</taxon>
        <taxon>Micrococcales</taxon>
        <taxon>Luteimicrobium</taxon>
    </lineage>
</organism>
<dbReference type="GO" id="GO:0005737">
    <property type="term" value="C:cytoplasm"/>
    <property type="evidence" value="ECO:0007669"/>
    <property type="project" value="TreeGrafter"/>
</dbReference>
<sequence>MTAAVPPTGGRAPRPSGATVRLDGVEPLTVVLVRHGVTPLTQVGAFSGSSVPGPGLAPAGRVQAAQAADRVRRVGRDTFPDLPRVSQVVASPMVRTQETAAALGRRLGLHVATDARFAELAFGEYEELVLPDVRDRDPEWVDRFYGGDAEVAAPGGESLLQLADRVEDGLADLVRGGTDRTVAVVTHAMVVRVAVGRALGVAPSRWTRLRIVPASLTVLRLWPDGDAEASVVGLPSDL</sequence>
<dbReference type="AlphaFoldDB" id="A0A2M8WRG2"/>
<accession>A0A2M8WRG2</accession>
<dbReference type="Proteomes" id="UP000231586">
    <property type="component" value="Unassembled WGS sequence"/>
</dbReference>
<dbReference type="InterPro" id="IPR029033">
    <property type="entry name" value="His_PPase_superfam"/>
</dbReference>
<dbReference type="SUPFAM" id="SSF53254">
    <property type="entry name" value="Phosphoglycerate mutase-like"/>
    <property type="match status" value="1"/>
</dbReference>
<dbReference type="Pfam" id="PF00300">
    <property type="entry name" value="His_Phos_1"/>
    <property type="match status" value="1"/>
</dbReference>
<dbReference type="SMART" id="SM00855">
    <property type="entry name" value="PGAM"/>
    <property type="match status" value="1"/>
</dbReference>
<proteinExistence type="predicted"/>
<reference evidence="2 3" key="1">
    <citation type="submission" date="2017-11" db="EMBL/GenBank/DDBJ databases">
        <title>Genomic Encyclopedia of Archaeal and Bacterial Type Strains, Phase II (KMG-II): From Individual Species to Whole Genera.</title>
        <authorList>
            <person name="Goeker M."/>
        </authorList>
    </citation>
    <scope>NUCLEOTIDE SEQUENCE [LARGE SCALE GENOMIC DNA]</scope>
    <source>
        <strain evidence="2 3">DSM 22413</strain>
    </source>
</reference>
<dbReference type="CDD" id="cd07067">
    <property type="entry name" value="HP_PGM_like"/>
    <property type="match status" value="1"/>
</dbReference>
<keyword evidence="3" id="KW-1185">Reference proteome</keyword>
<name>A0A2M8WRG2_9MICO</name>
<dbReference type="Gene3D" id="3.40.50.1240">
    <property type="entry name" value="Phosphoglycerate mutase-like"/>
    <property type="match status" value="1"/>
</dbReference>
<evidence type="ECO:0000313" key="3">
    <source>
        <dbReference type="Proteomes" id="UP000231586"/>
    </source>
</evidence>
<dbReference type="PANTHER" id="PTHR48100:SF62">
    <property type="entry name" value="GLUCOSYL-3-PHOSPHOGLYCERATE PHOSPHATASE"/>
    <property type="match status" value="1"/>
</dbReference>
<dbReference type="EMBL" id="PGTZ01000008">
    <property type="protein sequence ID" value="PJI93436.1"/>
    <property type="molecule type" value="Genomic_DNA"/>
</dbReference>
<gene>
    <name evidence="2" type="ORF">CLV34_2009</name>
</gene>
<dbReference type="RefSeq" id="WP_245859160.1">
    <property type="nucleotide sequence ID" value="NZ_PGTZ01000008.1"/>
</dbReference>
<feature type="region of interest" description="Disordered" evidence="1">
    <location>
        <begin position="1"/>
        <end position="20"/>
    </location>
</feature>
<evidence type="ECO:0000313" key="2">
    <source>
        <dbReference type="EMBL" id="PJI93436.1"/>
    </source>
</evidence>
<evidence type="ECO:0000256" key="1">
    <source>
        <dbReference type="SAM" id="MobiDB-lite"/>
    </source>
</evidence>
<dbReference type="InterPro" id="IPR050275">
    <property type="entry name" value="PGM_Phosphatase"/>
</dbReference>